<dbReference type="Gene3D" id="3.80.10.10">
    <property type="entry name" value="Ribonuclease Inhibitor"/>
    <property type="match status" value="1"/>
</dbReference>
<dbReference type="GeneID" id="18814272"/>
<gene>
    <name evidence="1" type="ORF">SERLADRAFT_433970</name>
</gene>
<sequence length="250" mass="28075">MLPEDWSIFQRYTRRVRTFEFDIGDSRAPDVYRALSFLPTSSPLFPHLQRVIVRGSDNSKISDEVLHFVCLLFGQKLVHIDLGMERAEPPQLSLFMNLGNTCPFIKTASFGLIADSPSAVDALSGAVCCWDHLEELNCNFLNEKAICHLAGLNSLRSLTFRVPSSQMATYQGFDYPDDKPMLSNLQVLDLRFGNSLPVCATFISIIRSVPQRIHLSFNILNPPHLCKIFSVRLKPSANVPLVEMFALDIG</sequence>
<evidence type="ECO:0000313" key="1">
    <source>
        <dbReference type="EMBL" id="EGO30042.1"/>
    </source>
</evidence>
<dbReference type="KEGG" id="sla:SERLADRAFT_433970"/>
<dbReference type="Proteomes" id="UP000008064">
    <property type="component" value="Unassembled WGS sequence"/>
</dbReference>
<organism>
    <name type="scientific">Serpula lacrymans var. lacrymans (strain S7.9)</name>
    <name type="common">Dry rot fungus</name>
    <dbReference type="NCBI Taxonomy" id="578457"/>
    <lineage>
        <taxon>Eukaryota</taxon>
        <taxon>Fungi</taxon>
        <taxon>Dikarya</taxon>
        <taxon>Basidiomycota</taxon>
        <taxon>Agaricomycotina</taxon>
        <taxon>Agaricomycetes</taxon>
        <taxon>Agaricomycetidae</taxon>
        <taxon>Boletales</taxon>
        <taxon>Coniophorineae</taxon>
        <taxon>Serpulaceae</taxon>
        <taxon>Serpula</taxon>
    </lineage>
</organism>
<dbReference type="AlphaFoldDB" id="F8NJJ2"/>
<accession>F8NJJ2</accession>
<dbReference type="OrthoDB" id="3543113at2759"/>
<evidence type="ECO:0008006" key="2">
    <source>
        <dbReference type="Google" id="ProtNLM"/>
    </source>
</evidence>
<reference evidence="1" key="1">
    <citation type="submission" date="2011-04" db="EMBL/GenBank/DDBJ databases">
        <title>Evolution of plant cell wall degrading machinery underlies the functional diversity of forest fungi.</title>
        <authorList>
            <consortium name="US DOE Joint Genome Institute (JGI-PGF)"/>
            <person name="Eastwood D.C."/>
            <person name="Floudas D."/>
            <person name="Binder M."/>
            <person name="Majcherczyk A."/>
            <person name="Schneider P."/>
            <person name="Aerts A."/>
            <person name="Asiegbu F.O."/>
            <person name="Baker S.E."/>
            <person name="Barry K."/>
            <person name="Bendiksby M."/>
            <person name="Blumentritt M."/>
            <person name="Coutinho P.M."/>
            <person name="Cullen D."/>
            <person name="Cullen D."/>
            <person name="Gathman A."/>
            <person name="Goodell B."/>
            <person name="Henrissat B."/>
            <person name="Ihrmark K."/>
            <person name="Kauserud H."/>
            <person name="Kohler A."/>
            <person name="LaButti K."/>
            <person name="Lapidus A."/>
            <person name="Lavin J.L."/>
            <person name="Lee Y.-H."/>
            <person name="Lindquist E."/>
            <person name="Lilly W."/>
            <person name="Lucas S."/>
            <person name="Morin E."/>
            <person name="Murat C."/>
            <person name="Oguiza J.A."/>
            <person name="Park J."/>
            <person name="Pisabarro A.G."/>
            <person name="Riley R."/>
            <person name="Rosling A."/>
            <person name="Salamov A."/>
            <person name="Schmidt O."/>
            <person name="Schmutz J."/>
            <person name="Skrede I."/>
            <person name="Stenlid J."/>
            <person name="Wiebenga A."/>
            <person name="Xie X."/>
            <person name="Kues U."/>
            <person name="Hibbett D.S."/>
            <person name="Hoffmeister D."/>
            <person name="Hogberg N."/>
            <person name="Martin F."/>
            <person name="Grigoriev I.V."/>
            <person name="Watkinson S.C."/>
        </authorList>
    </citation>
    <scope>NUCLEOTIDE SEQUENCE</scope>
    <source>
        <strain evidence="1">S7.9</strain>
    </source>
</reference>
<protein>
    <recommendedName>
        <fullName evidence="2">F-box domain-containing protein</fullName>
    </recommendedName>
</protein>
<dbReference type="EMBL" id="GL945429">
    <property type="protein sequence ID" value="EGO30042.1"/>
    <property type="molecule type" value="Genomic_DNA"/>
</dbReference>
<dbReference type="RefSeq" id="XP_007314284.1">
    <property type="nucleotide sequence ID" value="XM_007314222.1"/>
</dbReference>
<dbReference type="HOGENOM" id="CLU_1111918_0_0_1"/>
<proteinExistence type="predicted"/>
<dbReference type="InterPro" id="IPR032675">
    <property type="entry name" value="LRR_dom_sf"/>
</dbReference>
<name>F8NJJ2_SERL9</name>
<dbReference type="SUPFAM" id="SSF52047">
    <property type="entry name" value="RNI-like"/>
    <property type="match status" value="1"/>
</dbReference>